<sequence length="115" mass="12394">MQPKCNPAGYVGDDVESILHKLLTVAEFNVQAAQQGMVYIDEVDKITKKGDGSRNGTGSSNAIAVTSLPPDGGNSSKIQYQGISMDMAASLMFTLILYCGLKQRNIIKHMFALIL</sequence>
<accession>A0ABQ5D8F4</accession>
<evidence type="ECO:0000313" key="2">
    <source>
        <dbReference type="EMBL" id="GJT35565.1"/>
    </source>
</evidence>
<dbReference type="Proteomes" id="UP001151760">
    <property type="component" value="Unassembled WGS sequence"/>
</dbReference>
<dbReference type="PANTHER" id="PTHR48102">
    <property type="entry name" value="ATP-DEPENDENT CLP PROTEASE ATP-BINDING SUBUNIT CLPX-LIKE, MITOCHONDRIAL-RELATED"/>
    <property type="match status" value="1"/>
</dbReference>
<evidence type="ECO:0000313" key="3">
    <source>
        <dbReference type="Proteomes" id="UP001151760"/>
    </source>
</evidence>
<dbReference type="InterPro" id="IPR027417">
    <property type="entry name" value="P-loop_NTPase"/>
</dbReference>
<keyword evidence="2" id="KW-0645">Protease</keyword>
<keyword evidence="1" id="KW-1133">Transmembrane helix</keyword>
<dbReference type="GO" id="GO:0006508">
    <property type="term" value="P:proteolysis"/>
    <property type="evidence" value="ECO:0007669"/>
    <property type="project" value="UniProtKB-KW"/>
</dbReference>
<protein>
    <submittedName>
        <fullName evidence="2">ATP-dependent Clp protease</fullName>
    </submittedName>
</protein>
<proteinExistence type="predicted"/>
<dbReference type="EMBL" id="BQNB010015060">
    <property type="protein sequence ID" value="GJT35565.1"/>
    <property type="molecule type" value="Genomic_DNA"/>
</dbReference>
<dbReference type="GO" id="GO:0008233">
    <property type="term" value="F:peptidase activity"/>
    <property type="evidence" value="ECO:0007669"/>
    <property type="project" value="UniProtKB-KW"/>
</dbReference>
<keyword evidence="2" id="KW-0378">Hydrolase</keyword>
<dbReference type="InterPro" id="IPR050052">
    <property type="entry name" value="ATP-dep_Clp_protease_ClpX"/>
</dbReference>
<dbReference type="Gene3D" id="3.40.50.300">
    <property type="entry name" value="P-loop containing nucleotide triphosphate hydrolases"/>
    <property type="match status" value="1"/>
</dbReference>
<organism evidence="2 3">
    <name type="scientific">Tanacetum coccineum</name>
    <dbReference type="NCBI Taxonomy" id="301880"/>
    <lineage>
        <taxon>Eukaryota</taxon>
        <taxon>Viridiplantae</taxon>
        <taxon>Streptophyta</taxon>
        <taxon>Embryophyta</taxon>
        <taxon>Tracheophyta</taxon>
        <taxon>Spermatophyta</taxon>
        <taxon>Magnoliopsida</taxon>
        <taxon>eudicotyledons</taxon>
        <taxon>Gunneridae</taxon>
        <taxon>Pentapetalae</taxon>
        <taxon>asterids</taxon>
        <taxon>campanulids</taxon>
        <taxon>Asterales</taxon>
        <taxon>Asteraceae</taxon>
        <taxon>Asteroideae</taxon>
        <taxon>Anthemideae</taxon>
        <taxon>Anthemidinae</taxon>
        <taxon>Tanacetum</taxon>
    </lineage>
</organism>
<reference evidence="2" key="2">
    <citation type="submission" date="2022-01" db="EMBL/GenBank/DDBJ databases">
        <authorList>
            <person name="Yamashiro T."/>
            <person name="Shiraishi A."/>
            <person name="Satake H."/>
            <person name="Nakayama K."/>
        </authorList>
    </citation>
    <scope>NUCLEOTIDE SEQUENCE</scope>
</reference>
<comment type="caution">
    <text evidence="2">The sequence shown here is derived from an EMBL/GenBank/DDBJ whole genome shotgun (WGS) entry which is preliminary data.</text>
</comment>
<keyword evidence="1" id="KW-0472">Membrane</keyword>
<feature type="transmembrane region" description="Helical" evidence="1">
    <location>
        <begin position="78"/>
        <end position="101"/>
    </location>
</feature>
<keyword evidence="1" id="KW-0812">Transmembrane</keyword>
<name>A0ABQ5D8F4_9ASTR</name>
<evidence type="ECO:0000256" key="1">
    <source>
        <dbReference type="SAM" id="Phobius"/>
    </source>
</evidence>
<keyword evidence="3" id="KW-1185">Reference proteome</keyword>
<dbReference type="PANTHER" id="PTHR48102:SF7">
    <property type="entry name" value="ATP-DEPENDENT CLP PROTEASE ATP-BINDING SUBUNIT CLPX-LIKE, MITOCHONDRIAL"/>
    <property type="match status" value="1"/>
</dbReference>
<reference evidence="2" key="1">
    <citation type="journal article" date="2022" name="Int. J. Mol. Sci.">
        <title>Draft Genome of Tanacetum Coccineum: Genomic Comparison of Closely Related Tanacetum-Family Plants.</title>
        <authorList>
            <person name="Yamashiro T."/>
            <person name="Shiraishi A."/>
            <person name="Nakayama K."/>
            <person name="Satake H."/>
        </authorList>
    </citation>
    <scope>NUCLEOTIDE SEQUENCE</scope>
</reference>
<gene>
    <name evidence="2" type="ORF">Tco_0925984</name>
</gene>